<dbReference type="InterPro" id="IPR050967">
    <property type="entry name" value="Thiamine_Salvage_TenA"/>
</dbReference>
<dbReference type="Proteomes" id="UP000253941">
    <property type="component" value="Unassembled WGS sequence"/>
</dbReference>
<dbReference type="UniPathway" id="UPA00060"/>
<dbReference type="InterPro" id="IPR027574">
    <property type="entry name" value="Thiaminase_II"/>
</dbReference>
<gene>
    <name evidence="3" type="primary">tenA</name>
    <name evidence="3" type="ORF">DRB17_13780</name>
</gene>
<dbReference type="NCBIfam" id="TIGR04306">
    <property type="entry name" value="salvage_TenA"/>
    <property type="match status" value="1"/>
</dbReference>
<dbReference type="SUPFAM" id="SSF48613">
    <property type="entry name" value="Heme oxygenase-like"/>
    <property type="match status" value="1"/>
</dbReference>
<dbReference type="InterPro" id="IPR016084">
    <property type="entry name" value="Haem_Oase-like_multi-hlx"/>
</dbReference>
<accession>A0A369TEH0</accession>
<keyword evidence="4" id="KW-1185">Reference proteome</keyword>
<keyword evidence="1" id="KW-0784">Thiamine biosynthesis</keyword>
<dbReference type="GO" id="GO:0050334">
    <property type="term" value="F:thiaminase activity"/>
    <property type="evidence" value="ECO:0007669"/>
    <property type="project" value="UniProtKB-EC"/>
</dbReference>
<dbReference type="EMBL" id="QPMH01000013">
    <property type="protein sequence ID" value="RDD61336.1"/>
    <property type="molecule type" value="Genomic_DNA"/>
</dbReference>
<reference evidence="3 4" key="1">
    <citation type="submission" date="2018-07" db="EMBL/GenBank/DDBJ databases">
        <title>Venubactetium sediminum gen. nov., sp. nov., isolated from a marine solar saltern.</title>
        <authorList>
            <person name="Wang S."/>
        </authorList>
    </citation>
    <scope>NUCLEOTIDE SEQUENCE [LARGE SCALE GENOMIC DNA]</scope>
    <source>
        <strain evidence="3 4">WD2A32</strain>
    </source>
</reference>
<dbReference type="PANTHER" id="PTHR43198:SF2">
    <property type="entry name" value="SI:CH1073-67J19.1-RELATED"/>
    <property type="match status" value="1"/>
</dbReference>
<dbReference type="Pfam" id="PF03070">
    <property type="entry name" value="TENA_THI-4"/>
    <property type="match status" value="1"/>
</dbReference>
<comment type="catalytic activity">
    <reaction evidence="1">
        <text>4-amino-5-aminomethyl-2-methylpyrimidine + H2O = 4-amino-5-hydroxymethyl-2-methylpyrimidine + NH4(+)</text>
        <dbReference type="Rhea" id="RHEA:31799"/>
        <dbReference type="ChEBI" id="CHEBI:15377"/>
        <dbReference type="ChEBI" id="CHEBI:16892"/>
        <dbReference type="ChEBI" id="CHEBI:28938"/>
        <dbReference type="ChEBI" id="CHEBI:63416"/>
        <dbReference type="EC" id="3.5.99.2"/>
    </reaction>
</comment>
<dbReference type="CDD" id="cd19367">
    <property type="entry name" value="TenA_C_ScTHI20-like"/>
    <property type="match status" value="1"/>
</dbReference>
<dbReference type="InterPro" id="IPR004305">
    <property type="entry name" value="Thiaminase-2/PQQC"/>
</dbReference>
<evidence type="ECO:0000313" key="4">
    <source>
        <dbReference type="Proteomes" id="UP000253941"/>
    </source>
</evidence>
<dbReference type="AlphaFoldDB" id="A0A369TEH0"/>
<dbReference type="PANTHER" id="PTHR43198">
    <property type="entry name" value="BIFUNCTIONAL TH2 PROTEIN"/>
    <property type="match status" value="1"/>
</dbReference>
<proteinExistence type="inferred from homology"/>
<evidence type="ECO:0000256" key="1">
    <source>
        <dbReference type="RuleBase" id="RU363093"/>
    </source>
</evidence>
<keyword evidence="1" id="KW-0378">Hydrolase</keyword>
<dbReference type="RefSeq" id="WP_114582798.1">
    <property type="nucleotide sequence ID" value="NZ_QPMH01000013.1"/>
</dbReference>
<sequence>MTETGVASPAAPIPPDSLVGKLKAACPQDWRNYAGHAFVRKLAAGTLPEASFRHYLIQDYLFLIHFARAYALAVYKSETLADMREAAAVVDALLNTEMRLHLDYCARWDLSEDEITETPEARATLTYTRFVLETGHAGDLLDLLVALAPCACGYGEIGARLIADPDTKLDGNPYREWIELYGGEEFQTVTRNAVAQLDSVAARRIGEAPEDSGRWPSLVRIFRMATQLETDFWQMGLERTE</sequence>
<dbReference type="GO" id="GO:0009229">
    <property type="term" value="P:thiamine diphosphate biosynthetic process"/>
    <property type="evidence" value="ECO:0007669"/>
    <property type="project" value="UniProtKB-UniPathway"/>
</dbReference>
<evidence type="ECO:0000259" key="2">
    <source>
        <dbReference type="Pfam" id="PF03070"/>
    </source>
</evidence>
<protein>
    <recommendedName>
        <fullName evidence="1">Aminopyrimidine aminohydrolase</fullName>
        <ecNumber evidence="1">3.5.99.2</ecNumber>
    </recommendedName>
</protein>
<feature type="domain" description="Thiaminase-2/PQQC" evidence="2">
    <location>
        <begin position="30"/>
        <end position="238"/>
    </location>
</feature>
<dbReference type="GO" id="GO:0005829">
    <property type="term" value="C:cytosol"/>
    <property type="evidence" value="ECO:0007669"/>
    <property type="project" value="TreeGrafter"/>
</dbReference>
<organism evidence="3 4">
    <name type="scientific">Ferruginivarius sediminum</name>
    <dbReference type="NCBI Taxonomy" id="2661937"/>
    <lineage>
        <taxon>Bacteria</taxon>
        <taxon>Pseudomonadati</taxon>
        <taxon>Pseudomonadota</taxon>
        <taxon>Alphaproteobacteria</taxon>
        <taxon>Rhodospirillales</taxon>
        <taxon>Rhodospirillaceae</taxon>
        <taxon>Ferruginivarius</taxon>
    </lineage>
</organism>
<dbReference type="Gene3D" id="1.20.910.10">
    <property type="entry name" value="Heme oxygenase-like"/>
    <property type="match status" value="1"/>
</dbReference>
<comment type="catalytic activity">
    <reaction evidence="1">
        <text>thiamine + H2O = 5-(2-hydroxyethyl)-4-methylthiazole + 4-amino-5-hydroxymethyl-2-methylpyrimidine + H(+)</text>
        <dbReference type="Rhea" id="RHEA:17509"/>
        <dbReference type="ChEBI" id="CHEBI:15377"/>
        <dbReference type="ChEBI" id="CHEBI:15378"/>
        <dbReference type="ChEBI" id="CHEBI:16892"/>
        <dbReference type="ChEBI" id="CHEBI:17957"/>
        <dbReference type="ChEBI" id="CHEBI:18385"/>
        <dbReference type="EC" id="3.5.99.2"/>
    </reaction>
</comment>
<comment type="pathway">
    <text evidence="1">Cofactor biosynthesis; thiamine diphosphate biosynthesis.</text>
</comment>
<comment type="caution">
    <text evidence="3">The sequence shown here is derived from an EMBL/GenBank/DDBJ whole genome shotgun (WGS) entry which is preliminary data.</text>
</comment>
<dbReference type="EC" id="3.5.99.2" evidence="1"/>
<name>A0A369TEH0_9PROT</name>
<dbReference type="GO" id="GO:0009228">
    <property type="term" value="P:thiamine biosynthetic process"/>
    <property type="evidence" value="ECO:0007669"/>
    <property type="project" value="UniProtKB-KW"/>
</dbReference>
<evidence type="ECO:0000313" key="3">
    <source>
        <dbReference type="EMBL" id="RDD61336.1"/>
    </source>
</evidence>
<comment type="function">
    <text evidence="1">Catalyzes an amino-pyrimidine hydrolysis reaction at the C5' of the pyrimidine moiety of thiamine compounds, a reaction that is part of a thiamine salvage pathway.</text>
</comment>
<comment type="similarity">
    <text evidence="1">Belongs to the TenA family.</text>
</comment>